<feature type="region of interest" description="Disordered" evidence="1">
    <location>
        <begin position="1"/>
        <end position="27"/>
    </location>
</feature>
<sequence length="61" mass="6398">MADPRVSATGPYGPHESSHALAAAGPKRGEKVKLISNGTEVAGDPRGLRLEPEQVIVLRLP</sequence>
<dbReference type="Proteomes" id="UP000307768">
    <property type="component" value="Unassembled WGS sequence"/>
</dbReference>
<organism evidence="2 3">
    <name type="scientific">Mumia zhuanghuii</name>
    <dbReference type="NCBI Taxonomy" id="2585211"/>
    <lineage>
        <taxon>Bacteria</taxon>
        <taxon>Bacillati</taxon>
        <taxon>Actinomycetota</taxon>
        <taxon>Actinomycetes</taxon>
        <taxon>Propionibacteriales</taxon>
        <taxon>Nocardioidaceae</taxon>
        <taxon>Mumia</taxon>
    </lineage>
</organism>
<accession>A0A5Q6S0V4</accession>
<dbReference type="AlphaFoldDB" id="A0A5Q6S0V4"/>
<protein>
    <submittedName>
        <fullName evidence="2">Uncharacterized protein</fullName>
    </submittedName>
</protein>
<comment type="caution">
    <text evidence="2">The sequence shown here is derived from an EMBL/GenBank/DDBJ whole genome shotgun (WGS) entry which is preliminary data.</text>
</comment>
<reference evidence="2 3" key="1">
    <citation type="submission" date="2019-09" db="EMBL/GenBank/DDBJ databases">
        <title>Mumia zhuanghuii sp. nov. isolated from the intestinal contents of plateau pika (Ochotona curzoniae) in the Qinghai-Tibet plateau of China.</title>
        <authorList>
            <person name="Tian Z."/>
        </authorList>
    </citation>
    <scope>NUCLEOTIDE SEQUENCE [LARGE SCALE GENOMIC DNA]</scope>
    <source>
        <strain evidence="3">350</strain>
    </source>
</reference>
<gene>
    <name evidence="2" type="ORF">FE697_010250</name>
</gene>
<evidence type="ECO:0000313" key="2">
    <source>
        <dbReference type="EMBL" id="KAA1423924.1"/>
    </source>
</evidence>
<evidence type="ECO:0000256" key="1">
    <source>
        <dbReference type="SAM" id="MobiDB-lite"/>
    </source>
</evidence>
<proteinExistence type="predicted"/>
<dbReference type="EMBL" id="VDFQ02000002">
    <property type="protein sequence ID" value="KAA1423924.1"/>
    <property type="molecule type" value="Genomic_DNA"/>
</dbReference>
<name>A0A5Q6S0V4_9ACTN</name>
<evidence type="ECO:0000313" key="3">
    <source>
        <dbReference type="Proteomes" id="UP000307768"/>
    </source>
</evidence>